<protein>
    <submittedName>
        <fullName evidence="1">Distal tail protein</fullName>
    </submittedName>
</protein>
<name>A0A8S5U034_9CAUD</name>
<evidence type="ECO:0000313" key="1">
    <source>
        <dbReference type="EMBL" id="DAF87795.1"/>
    </source>
</evidence>
<organism evidence="1">
    <name type="scientific">Siphoviridae sp. ctwnj8</name>
    <dbReference type="NCBI Taxonomy" id="2825734"/>
    <lineage>
        <taxon>Viruses</taxon>
        <taxon>Duplodnaviria</taxon>
        <taxon>Heunggongvirae</taxon>
        <taxon>Uroviricota</taxon>
        <taxon>Caudoviricetes</taxon>
    </lineage>
</organism>
<reference evidence="1" key="1">
    <citation type="journal article" date="2021" name="Proc. Natl. Acad. Sci. U.S.A.">
        <title>A Catalog of Tens of Thousands of Viruses from Human Metagenomes Reveals Hidden Associations with Chronic Diseases.</title>
        <authorList>
            <person name="Tisza M.J."/>
            <person name="Buck C.B."/>
        </authorList>
    </citation>
    <scope>NUCLEOTIDE SEQUENCE</scope>
    <source>
        <strain evidence="1">Ctwnj8</strain>
    </source>
</reference>
<sequence length="232" mass="25893">MIGVKFDSKHSYDDFGLILSSKSVPLPKPKTESVTVPGSDGELDLSTALTDGEVKFNNRTLTFKFSLLTKSRTWEGIKSAVSNYLHGKKMKIILDADKAFYYVGRCTVDPFSESKKGATMTIKVDAEPYKYDIQDSTEDWVWDSFNFETGIIYNLKEISVTPSTEITIPSRRMKVVPVITTSAAMDVVFNGVYYSLEQGDNRILNIIFSEGENKLTFKGTGVVTIRFRGGSL</sequence>
<accession>A0A8S5U034</accession>
<dbReference type="Gene3D" id="2.40.30.200">
    <property type="match status" value="1"/>
</dbReference>
<proteinExistence type="predicted"/>
<dbReference type="EMBL" id="BK015969">
    <property type="protein sequence ID" value="DAF87795.1"/>
    <property type="molecule type" value="Genomic_DNA"/>
</dbReference>